<dbReference type="Gene3D" id="1.10.260.40">
    <property type="entry name" value="lambda repressor-like DNA-binding domains"/>
    <property type="match status" value="1"/>
</dbReference>
<feature type="domain" description="HTH cro/C1-type" evidence="2">
    <location>
        <begin position="38"/>
        <end position="92"/>
    </location>
</feature>
<dbReference type="GO" id="GO:0003677">
    <property type="term" value="F:DNA binding"/>
    <property type="evidence" value="ECO:0007669"/>
    <property type="project" value="InterPro"/>
</dbReference>
<dbReference type="EMBL" id="FOYL01000015">
    <property type="protein sequence ID" value="SFR28888.1"/>
    <property type="molecule type" value="Genomic_DNA"/>
</dbReference>
<gene>
    <name evidence="3" type="ORF">SAMN04488564_115197</name>
</gene>
<organism evidence="3 4">
    <name type="scientific">Lentzea waywayandensis</name>
    <dbReference type="NCBI Taxonomy" id="84724"/>
    <lineage>
        <taxon>Bacteria</taxon>
        <taxon>Bacillati</taxon>
        <taxon>Actinomycetota</taxon>
        <taxon>Actinomycetes</taxon>
        <taxon>Pseudonocardiales</taxon>
        <taxon>Pseudonocardiaceae</taxon>
        <taxon>Lentzea</taxon>
    </lineage>
</organism>
<reference evidence="4" key="1">
    <citation type="submission" date="2016-10" db="EMBL/GenBank/DDBJ databases">
        <authorList>
            <person name="Varghese N."/>
            <person name="Submissions S."/>
        </authorList>
    </citation>
    <scope>NUCLEOTIDE SEQUENCE [LARGE SCALE GENOMIC DNA]</scope>
    <source>
        <strain evidence="4">DSM 44232</strain>
    </source>
</reference>
<dbReference type="STRING" id="84724.SAMN04488564_115197"/>
<dbReference type="SUPFAM" id="SSF47413">
    <property type="entry name" value="lambda repressor-like DNA-binding domains"/>
    <property type="match status" value="1"/>
</dbReference>
<evidence type="ECO:0000313" key="3">
    <source>
        <dbReference type="EMBL" id="SFR28888.1"/>
    </source>
</evidence>
<accession>A0A1I6FG44</accession>
<proteinExistence type="inferred from homology"/>
<dbReference type="InterPro" id="IPR001387">
    <property type="entry name" value="Cro/C1-type_HTH"/>
</dbReference>
<protein>
    <submittedName>
        <fullName evidence="3">Transcriptional regulator, contains XRE-family HTH domain</fullName>
    </submittedName>
</protein>
<dbReference type="SMART" id="SM00530">
    <property type="entry name" value="HTH_XRE"/>
    <property type="match status" value="1"/>
</dbReference>
<evidence type="ECO:0000313" key="4">
    <source>
        <dbReference type="Proteomes" id="UP000198583"/>
    </source>
</evidence>
<comment type="similarity">
    <text evidence="1">Belongs to the short-chain fatty acyl-CoA assimilation regulator (ScfR) family.</text>
</comment>
<dbReference type="PANTHER" id="PTHR43236">
    <property type="entry name" value="ANTITOXIN HIGA1"/>
    <property type="match status" value="1"/>
</dbReference>
<dbReference type="InterPro" id="IPR010359">
    <property type="entry name" value="IrrE_HExxH"/>
</dbReference>
<dbReference type="InterPro" id="IPR052345">
    <property type="entry name" value="Rad_response_metalloprotease"/>
</dbReference>
<evidence type="ECO:0000259" key="2">
    <source>
        <dbReference type="PROSITE" id="PS50943"/>
    </source>
</evidence>
<dbReference type="Pfam" id="PF06114">
    <property type="entry name" value="Peptidase_M78"/>
    <property type="match status" value="1"/>
</dbReference>
<name>A0A1I6FG44_9PSEU</name>
<dbReference type="CDD" id="cd00093">
    <property type="entry name" value="HTH_XRE"/>
    <property type="match status" value="1"/>
</dbReference>
<dbReference type="Proteomes" id="UP000198583">
    <property type="component" value="Unassembled WGS sequence"/>
</dbReference>
<dbReference type="InterPro" id="IPR010982">
    <property type="entry name" value="Lambda_DNA-bd_dom_sf"/>
</dbReference>
<keyword evidence="4" id="KW-1185">Reference proteome</keyword>
<dbReference type="PROSITE" id="PS50943">
    <property type="entry name" value="HTH_CROC1"/>
    <property type="match status" value="1"/>
</dbReference>
<dbReference type="Pfam" id="PF01381">
    <property type="entry name" value="HTH_3"/>
    <property type="match status" value="1"/>
</dbReference>
<dbReference type="PANTHER" id="PTHR43236:SF1">
    <property type="entry name" value="BLL7220 PROTEIN"/>
    <property type="match status" value="1"/>
</dbReference>
<sequence>MPGRTGATRLPDRYIWTRLAACHGASDNGRIMLTPSRLTLARTRRGLTAAELARKSGVPARAIGEYERGLRRPKAAAVESLAGALGFPAEFLTAPEPPRPQNAPHDAQATAAAQLAIEFNGWLDRLFVLPQPSLPPPRTSPQGTRDAWRLATGPAPNMVQLLESHGVRVFSLPVDCAEQEAFSCWHNGTPFLFLTPTATPEQARFDAAVQLAVLLGHDEPHEFAAEFLMPQRQLPGTDHRHWHVGREQFTKWANVHSLVPGGMTRRETSKLLTKVFKVLRENGTPPLHVAKELNLGLEELNGLVFGLVLTALPGGGEPGPRGRARLTLVH</sequence>
<evidence type="ECO:0000256" key="1">
    <source>
        <dbReference type="ARBA" id="ARBA00007227"/>
    </source>
</evidence>
<dbReference type="AlphaFoldDB" id="A0A1I6FG44"/>